<dbReference type="OrthoDB" id="3343588at2"/>
<name>A0A1E3RM75_MYCFV</name>
<dbReference type="SUPFAM" id="SSF103642">
    <property type="entry name" value="Sec-C motif"/>
    <property type="match status" value="1"/>
</dbReference>
<dbReference type="STRING" id="1776.BHQ18_09175"/>
<dbReference type="InterPro" id="IPR004027">
    <property type="entry name" value="SEC_C_motif"/>
</dbReference>
<evidence type="ECO:0000313" key="2">
    <source>
        <dbReference type="EMBL" id="ODQ90961.1"/>
    </source>
</evidence>
<evidence type="ECO:0000313" key="3">
    <source>
        <dbReference type="Proteomes" id="UP000094053"/>
    </source>
</evidence>
<dbReference type="AlphaFoldDB" id="A0A1E3RM75"/>
<feature type="region of interest" description="Disordered" evidence="1">
    <location>
        <begin position="814"/>
        <end position="838"/>
    </location>
</feature>
<evidence type="ECO:0008006" key="4">
    <source>
        <dbReference type="Google" id="ProtNLM"/>
    </source>
</evidence>
<organism evidence="2 3">
    <name type="scientific">Mycolicibacterium flavescens</name>
    <name type="common">Mycobacterium flavescens</name>
    <dbReference type="NCBI Taxonomy" id="1776"/>
    <lineage>
        <taxon>Bacteria</taxon>
        <taxon>Bacillati</taxon>
        <taxon>Actinomycetota</taxon>
        <taxon>Actinomycetes</taxon>
        <taxon>Mycobacteriales</taxon>
        <taxon>Mycobacteriaceae</taxon>
        <taxon>Mycolicibacterium</taxon>
    </lineage>
</organism>
<proteinExistence type="predicted"/>
<dbReference type="Proteomes" id="UP000094053">
    <property type="component" value="Unassembled WGS sequence"/>
</dbReference>
<sequence length="838" mass="92539">MTAAQHAIEAITRILAQDSPLDKDQIIARLRADSIDDSVVPWNLIDMDSPAAQLVDDRWVWLPALLTGRVFTHRLTAPEARHDMLTVVPDLSPIATLCERADYQRFADGSRAQIAVLGYDDELLDERGIPPEVLSSTVLLLDPGTLSGLNAQTGNLVGLRLTADGFVLDRVEVTAEHTAGQRLAAVLRPHQTTLLDAAVWTACATDPDLFTKPLPPLAEIVDAAGLPRRDEWVAPSGFDIDRWQFELRCELLAERHGIDADDAFAINALVQLHDRIELQLAESDDPVSAVNAEFDSFEQVFGPLAELGAVLADPHLAQILVAETIDTDSSGPDALQVLATTLERGVPRTARVACKWIRAVILQRIGDIAEAEQELDAAESLDPEWPLPLLELARIASDRGDAERGLSLLRRAGVESDHPLMLLLQDHRIPPRTDLGRNEPCWCGSGRKFKKCHLGREQLALAERVNWLYEKAIHHALGGGWRDVYAEASYERYRHTHELTEVFELGMADPLIHDVVLFEGGAFADFLDTRGSLLPDDERLLAEQWLLTDRSVFEVEAVEPGAGVTVRDLRTGDTHEVRERIASRQLKPGQLICARVLPTADSPQFYGGIEMVPLHERDALMDLLDVDPDPVELVAALSRRFAPPTLTNTEGEPLTACETTLRVSDPVAVDAALDDVYERATGAEPPRWHEQIETKGMPHVRATLVREGDTLQVETNSEPRMDRVLSTLLKIDPTMRVIDESRRAMPDPKDAAELAQNPGALEPDDPEVAAMLNAYIREYEAKWLDQNIPALDGHTPREAADDPTRRGDLIKLLDSFPADDGTPGRMSPERLRSALGLD</sequence>
<reference evidence="3" key="1">
    <citation type="submission" date="2016-09" db="EMBL/GenBank/DDBJ databases">
        <authorList>
            <person name="Greninger A.L."/>
            <person name="Jerome K.R."/>
            <person name="Mcnair B."/>
            <person name="Wallis C."/>
            <person name="Fang F."/>
        </authorList>
    </citation>
    <scope>NUCLEOTIDE SEQUENCE [LARGE SCALE GENOMIC DNA]</scope>
    <source>
        <strain evidence="3">M6</strain>
    </source>
</reference>
<gene>
    <name evidence="2" type="ORF">BHQ18_09175</name>
</gene>
<dbReference type="Pfam" id="PF02810">
    <property type="entry name" value="SEC-C"/>
    <property type="match status" value="1"/>
</dbReference>
<feature type="compositionally biased region" description="Basic and acidic residues" evidence="1">
    <location>
        <begin position="742"/>
        <end position="752"/>
    </location>
</feature>
<dbReference type="RefSeq" id="WP_069413351.1">
    <property type="nucleotide sequence ID" value="NZ_JACKUL010000026.1"/>
</dbReference>
<evidence type="ECO:0000256" key="1">
    <source>
        <dbReference type="SAM" id="MobiDB-lite"/>
    </source>
</evidence>
<dbReference type="InterPro" id="IPR011990">
    <property type="entry name" value="TPR-like_helical_dom_sf"/>
</dbReference>
<dbReference type="Gene3D" id="3.10.450.50">
    <property type="match status" value="1"/>
</dbReference>
<protein>
    <recommendedName>
        <fullName evidence="4">SEC-C motif-containing protein</fullName>
    </recommendedName>
</protein>
<feature type="region of interest" description="Disordered" evidence="1">
    <location>
        <begin position="742"/>
        <end position="764"/>
    </location>
</feature>
<dbReference type="EMBL" id="MIHA01000005">
    <property type="protein sequence ID" value="ODQ90961.1"/>
    <property type="molecule type" value="Genomic_DNA"/>
</dbReference>
<comment type="caution">
    <text evidence="2">The sequence shown here is derived from an EMBL/GenBank/DDBJ whole genome shotgun (WGS) entry which is preliminary data.</text>
</comment>
<keyword evidence="3" id="KW-1185">Reference proteome</keyword>
<dbReference type="SUPFAM" id="SSF48452">
    <property type="entry name" value="TPR-like"/>
    <property type="match status" value="1"/>
</dbReference>
<accession>A0A1E3RM75</accession>